<reference evidence="7 8" key="1">
    <citation type="submission" date="2020-12" db="EMBL/GenBank/DDBJ databases">
        <title>Geomonas sp. Red421, isolated from paddy soil.</title>
        <authorList>
            <person name="Xu Z."/>
            <person name="Zhang Z."/>
            <person name="Masuda Y."/>
            <person name="Itoh H."/>
            <person name="Senoo K."/>
        </authorList>
    </citation>
    <scope>NUCLEOTIDE SEQUENCE [LARGE SCALE GENOMIC DNA]</scope>
    <source>
        <strain evidence="7 8">Red421</strain>
    </source>
</reference>
<organism evidence="7 8">
    <name type="scientific">Geomonas anaerohicana</name>
    <dbReference type="NCBI Taxonomy" id="2798583"/>
    <lineage>
        <taxon>Bacteria</taxon>
        <taxon>Pseudomonadati</taxon>
        <taxon>Thermodesulfobacteriota</taxon>
        <taxon>Desulfuromonadia</taxon>
        <taxon>Geobacterales</taxon>
        <taxon>Geobacteraceae</taxon>
        <taxon>Geomonas</taxon>
    </lineage>
</organism>
<dbReference type="SMART" id="SM00388">
    <property type="entry name" value="HisKA"/>
    <property type="match status" value="1"/>
</dbReference>
<dbReference type="InterPro" id="IPR035965">
    <property type="entry name" value="PAS-like_dom_sf"/>
</dbReference>
<evidence type="ECO:0000259" key="6">
    <source>
        <dbReference type="PROSITE" id="PS50109"/>
    </source>
</evidence>
<dbReference type="InterPro" id="IPR036097">
    <property type="entry name" value="HisK_dim/P_sf"/>
</dbReference>
<evidence type="ECO:0000313" key="7">
    <source>
        <dbReference type="EMBL" id="MBJ6749855.1"/>
    </source>
</evidence>
<keyword evidence="4" id="KW-0808">Transferase</keyword>
<evidence type="ECO:0000256" key="1">
    <source>
        <dbReference type="ARBA" id="ARBA00000085"/>
    </source>
</evidence>
<dbReference type="Gene3D" id="3.30.450.20">
    <property type="entry name" value="PAS domain"/>
    <property type="match status" value="1"/>
</dbReference>
<dbReference type="PANTHER" id="PTHR42878:SF15">
    <property type="entry name" value="BACTERIOPHYTOCHROME"/>
    <property type="match status" value="1"/>
</dbReference>
<dbReference type="InterPro" id="IPR029016">
    <property type="entry name" value="GAF-like_dom_sf"/>
</dbReference>
<dbReference type="PROSITE" id="PS50109">
    <property type="entry name" value="HIS_KIN"/>
    <property type="match status" value="1"/>
</dbReference>
<comment type="catalytic activity">
    <reaction evidence="1">
        <text>ATP + protein L-histidine = ADP + protein N-phospho-L-histidine.</text>
        <dbReference type="EC" id="2.7.13.3"/>
    </reaction>
</comment>
<dbReference type="InterPro" id="IPR004358">
    <property type="entry name" value="Sig_transdc_His_kin-like_C"/>
</dbReference>
<dbReference type="Pfam" id="PF02518">
    <property type="entry name" value="HATPase_c"/>
    <property type="match status" value="1"/>
</dbReference>
<evidence type="ECO:0000256" key="3">
    <source>
        <dbReference type="ARBA" id="ARBA00022553"/>
    </source>
</evidence>
<feature type="domain" description="Histidine kinase" evidence="6">
    <location>
        <begin position="369"/>
        <end position="582"/>
    </location>
</feature>
<dbReference type="RefSeq" id="WP_199388400.1">
    <property type="nucleotide sequence ID" value="NZ_JAEMHL010000003.1"/>
</dbReference>
<dbReference type="SUPFAM" id="SSF55781">
    <property type="entry name" value="GAF domain-like"/>
    <property type="match status" value="1"/>
</dbReference>
<keyword evidence="5" id="KW-0418">Kinase</keyword>
<dbReference type="InterPro" id="IPR003594">
    <property type="entry name" value="HATPase_dom"/>
</dbReference>
<dbReference type="InterPro" id="IPR050351">
    <property type="entry name" value="BphY/WalK/GraS-like"/>
</dbReference>
<gene>
    <name evidence="7" type="ORF">JFN91_06485</name>
</gene>
<dbReference type="EMBL" id="JAEMHL010000003">
    <property type="protein sequence ID" value="MBJ6749855.1"/>
    <property type="molecule type" value="Genomic_DNA"/>
</dbReference>
<dbReference type="SUPFAM" id="SSF47384">
    <property type="entry name" value="Homodimeric domain of signal transducing histidine kinase"/>
    <property type="match status" value="1"/>
</dbReference>
<dbReference type="InterPro" id="IPR005467">
    <property type="entry name" value="His_kinase_dom"/>
</dbReference>
<dbReference type="SUPFAM" id="SSF55874">
    <property type="entry name" value="ATPase domain of HSP90 chaperone/DNA topoisomerase II/histidine kinase"/>
    <property type="match status" value="1"/>
</dbReference>
<dbReference type="PRINTS" id="PR00344">
    <property type="entry name" value="BCTRLSENSOR"/>
</dbReference>
<evidence type="ECO:0000313" key="8">
    <source>
        <dbReference type="Proteomes" id="UP000614714"/>
    </source>
</evidence>
<dbReference type="PANTHER" id="PTHR42878">
    <property type="entry name" value="TWO-COMPONENT HISTIDINE KINASE"/>
    <property type="match status" value="1"/>
</dbReference>
<dbReference type="Proteomes" id="UP000614714">
    <property type="component" value="Unassembled WGS sequence"/>
</dbReference>
<dbReference type="InterPro" id="IPR003661">
    <property type="entry name" value="HisK_dim/P_dom"/>
</dbReference>
<dbReference type="Gene3D" id="1.10.287.130">
    <property type="match status" value="1"/>
</dbReference>
<evidence type="ECO:0000256" key="2">
    <source>
        <dbReference type="ARBA" id="ARBA00012438"/>
    </source>
</evidence>
<proteinExistence type="predicted"/>
<dbReference type="SMART" id="SM00387">
    <property type="entry name" value="HATPase_c"/>
    <property type="match status" value="1"/>
</dbReference>
<dbReference type="Gene3D" id="3.30.450.40">
    <property type="match status" value="1"/>
</dbReference>
<evidence type="ECO:0000256" key="4">
    <source>
        <dbReference type="ARBA" id="ARBA00022679"/>
    </source>
</evidence>
<dbReference type="EC" id="2.7.13.3" evidence="2"/>
<dbReference type="CDD" id="cd00082">
    <property type="entry name" value="HisKA"/>
    <property type="match status" value="1"/>
</dbReference>
<protein>
    <recommendedName>
        <fullName evidence="2">histidine kinase</fullName>
        <ecNumber evidence="2">2.7.13.3</ecNumber>
    </recommendedName>
</protein>
<dbReference type="Gene3D" id="3.30.565.10">
    <property type="entry name" value="Histidine kinase-like ATPase, C-terminal domain"/>
    <property type="match status" value="1"/>
</dbReference>
<evidence type="ECO:0000256" key="5">
    <source>
        <dbReference type="ARBA" id="ARBA00022777"/>
    </source>
</evidence>
<name>A0ABS0YC46_9BACT</name>
<keyword evidence="3" id="KW-0597">Phosphoprotein</keyword>
<sequence>MMTEALVQELKEDGACHHAASTRLLNLLATAKTSQDAIASVLSFFQQLSGCEAAGVRIRDEDDFPLFKTLGFSSEFVEAETYLCARDVDGDVTKDSTANPILECMCGNILCGRFDASKPFFTSRGSFWTNSTSMLLKNTPQGDLLTKTRNRCSQEGYESVALIPLRHDESIVGLLLLNDRRQDRFTEEVLALIEALADGMTAAVLRRREEERLRKREEHCRAMVTAFHGLVYICTADYRIEFLNEAMKEHIGRDATGDLCYQALHGLDAVCPWCVNEIVFAGQNHRWVVQSPKDMRWYEVSNAPIWKKNKVIAKQAMIVDITERQRLHQELLEKQKALEEANDLLEVRVAERTSKLEAAIREQESFSYSVSHDLRAPLRHINSFSAILHEEFAHQLTPTAKTYLDRIRTASNRMGDLIDHLLELSRVGRAELKRLPINLSELAASVLGGLQETDPNRVVETFVAQDVRVLGDHELLRQLLENLLGNAWKYTSKTADAKIEFGTSMRGQTLVIYVKDNGAGFDMQYKDKLFVAFQRLHNSEFEGEGIGLKTVQRIVERHGGEIWAEGKVGGGATFSFSLPDWPGTS</sequence>
<comment type="caution">
    <text evidence="7">The sequence shown here is derived from an EMBL/GenBank/DDBJ whole genome shotgun (WGS) entry which is preliminary data.</text>
</comment>
<dbReference type="Pfam" id="PF00512">
    <property type="entry name" value="HisKA"/>
    <property type="match status" value="1"/>
</dbReference>
<dbReference type="InterPro" id="IPR036890">
    <property type="entry name" value="HATPase_C_sf"/>
</dbReference>
<keyword evidence="8" id="KW-1185">Reference proteome</keyword>
<accession>A0ABS0YC46</accession>
<dbReference type="SUPFAM" id="SSF55785">
    <property type="entry name" value="PYP-like sensor domain (PAS domain)"/>
    <property type="match status" value="1"/>
</dbReference>